<dbReference type="PANTHER" id="PTHR21666:SF270">
    <property type="entry name" value="MUREIN HYDROLASE ACTIVATOR ENVC"/>
    <property type="match status" value="1"/>
</dbReference>
<dbReference type="KEGG" id="doe:DENOEST_0420"/>
<dbReference type="GO" id="GO:0004222">
    <property type="term" value="F:metalloendopeptidase activity"/>
    <property type="evidence" value="ECO:0007669"/>
    <property type="project" value="TreeGrafter"/>
</dbReference>
<dbReference type="PANTHER" id="PTHR21666">
    <property type="entry name" value="PEPTIDASE-RELATED"/>
    <property type="match status" value="1"/>
</dbReference>
<dbReference type="InterPro" id="IPR016047">
    <property type="entry name" value="M23ase_b-sheet_dom"/>
</dbReference>
<dbReference type="InterPro" id="IPR050570">
    <property type="entry name" value="Cell_wall_metabolism_enzyme"/>
</dbReference>
<feature type="region of interest" description="Disordered" evidence="2">
    <location>
        <begin position="219"/>
        <end position="261"/>
    </location>
</feature>
<dbReference type="SUPFAM" id="SSF51261">
    <property type="entry name" value="Duplicated hybrid motif"/>
    <property type="match status" value="1"/>
</dbReference>
<dbReference type="Gene3D" id="2.70.70.10">
    <property type="entry name" value="Glucose Permease (Domain IIA)"/>
    <property type="match status" value="1"/>
</dbReference>
<proteinExistence type="predicted"/>
<sequence>MGGHDPALAAPGGGQREELKEIRGRIGALQKNLARSEATRDNVSDQLRETEAAISTINRRLHELARERAEVETALEQLRQQSDQLSGSIGRQQRQLSRLLYRQYLHGEADALQLMLMGTDPNQAARDRHFLRLLSVAEARMLGELRDALKQKQALSATVKEKGEQLAGIEKRQQESRASLLSRQKERQSLLERLAGRIKAQRQEIGNLKENERRLSQLIARLSRPAPATPRSSGKRPSREKSDSPSLRNERSPEPGSATGAFAALKGRLRLPLKGEVAGRFGTARPEGGTWKGLFIRAAEGSEVKAVAPGRVVFADWLRGFGNLLILDHGDGFLSVYGFNQSLLRESGREVKTGEPIATAGASGGGGESGLYFELRHRGLPFDPLKWSSLR</sequence>
<accession>A0A6S6XS84</accession>
<reference evidence="4 5" key="1">
    <citation type="submission" date="2020-03" db="EMBL/GenBank/DDBJ databases">
        <authorList>
            <consortium name="Genoscope - CEA"/>
            <person name="William W."/>
        </authorList>
    </citation>
    <scope>NUCLEOTIDE SEQUENCE [LARGE SCALE GENOMIC DNA]</scope>
    <source>
        <strain evidence="5">DSM 16959</strain>
    </source>
</reference>
<feature type="domain" description="M23ase beta-sheet core" evidence="3">
    <location>
        <begin position="290"/>
        <end position="384"/>
    </location>
</feature>
<dbReference type="CDD" id="cd12797">
    <property type="entry name" value="M23_peptidase"/>
    <property type="match status" value="1"/>
</dbReference>
<dbReference type="RefSeq" id="WP_170228173.1">
    <property type="nucleotide sequence ID" value="NZ_LR778301.1"/>
</dbReference>
<dbReference type="InterPro" id="IPR011055">
    <property type="entry name" value="Dup_hybrid_motif"/>
</dbReference>
<evidence type="ECO:0000256" key="1">
    <source>
        <dbReference type="SAM" id="Coils"/>
    </source>
</evidence>
<evidence type="ECO:0000259" key="3">
    <source>
        <dbReference type="Pfam" id="PF01551"/>
    </source>
</evidence>
<keyword evidence="5" id="KW-1185">Reference proteome</keyword>
<protein>
    <recommendedName>
        <fullName evidence="3">M23ase beta-sheet core domain-containing protein</fullName>
    </recommendedName>
</protein>
<evidence type="ECO:0000256" key="2">
    <source>
        <dbReference type="SAM" id="MobiDB-lite"/>
    </source>
</evidence>
<feature type="compositionally biased region" description="Basic and acidic residues" evidence="2">
    <location>
        <begin position="237"/>
        <end position="253"/>
    </location>
</feature>
<dbReference type="Gene3D" id="6.10.250.3150">
    <property type="match status" value="1"/>
</dbReference>
<feature type="coiled-coil region" evidence="1">
    <location>
        <begin position="19"/>
        <end position="95"/>
    </location>
</feature>
<dbReference type="EMBL" id="LR778301">
    <property type="protein sequence ID" value="CAB1367585.1"/>
    <property type="molecule type" value="Genomic_DNA"/>
</dbReference>
<name>A0A6S6XS84_9PROT</name>
<gene>
    <name evidence="4" type="ORF">DENOEST_0420</name>
</gene>
<organism evidence="4 5">
    <name type="scientific">Denitratisoma oestradiolicum</name>
    <dbReference type="NCBI Taxonomy" id="311182"/>
    <lineage>
        <taxon>Bacteria</taxon>
        <taxon>Pseudomonadati</taxon>
        <taxon>Pseudomonadota</taxon>
        <taxon>Betaproteobacteria</taxon>
        <taxon>Nitrosomonadales</taxon>
        <taxon>Sterolibacteriaceae</taxon>
        <taxon>Denitratisoma</taxon>
    </lineage>
</organism>
<feature type="coiled-coil region" evidence="1">
    <location>
        <begin position="191"/>
        <end position="218"/>
    </location>
</feature>
<keyword evidence="1" id="KW-0175">Coiled coil</keyword>
<dbReference type="AlphaFoldDB" id="A0A6S6XS84"/>
<evidence type="ECO:0000313" key="4">
    <source>
        <dbReference type="EMBL" id="CAB1367585.1"/>
    </source>
</evidence>
<dbReference type="Proteomes" id="UP000515733">
    <property type="component" value="Chromosome"/>
</dbReference>
<dbReference type="Pfam" id="PF01551">
    <property type="entry name" value="Peptidase_M23"/>
    <property type="match status" value="1"/>
</dbReference>
<evidence type="ECO:0000313" key="5">
    <source>
        <dbReference type="Proteomes" id="UP000515733"/>
    </source>
</evidence>
<dbReference type="FunFam" id="2.70.70.10:FF:000003">
    <property type="entry name" value="Murein hydrolase activator EnvC"/>
    <property type="match status" value="1"/>
</dbReference>